<dbReference type="KEGG" id="gog:C1280_14590"/>
<feature type="transmembrane region" description="Helical" evidence="2">
    <location>
        <begin position="7"/>
        <end position="27"/>
    </location>
</feature>
<evidence type="ECO:0000313" key="5">
    <source>
        <dbReference type="Proteomes" id="UP000245802"/>
    </source>
</evidence>
<name>A0A2Z3GXI7_9BACT</name>
<accession>A0A2Z3GXI7</accession>
<dbReference type="EMBL" id="CP025958">
    <property type="protein sequence ID" value="AWM38098.1"/>
    <property type="molecule type" value="Genomic_DNA"/>
</dbReference>
<feature type="transmembrane region" description="Helical" evidence="2">
    <location>
        <begin position="33"/>
        <end position="50"/>
    </location>
</feature>
<evidence type="ECO:0000256" key="2">
    <source>
        <dbReference type="SAM" id="Phobius"/>
    </source>
</evidence>
<dbReference type="OrthoDB" id="9804872at2"/>
<dbReference type="InterPro" id="IPR002931">
    <property type="entry name" value="Transglutaminase-like"/>
</dbReference>
<gene>
    <name evidence="4" type="ORF">C1280_14590</name>
</gene>
<dbReference type="PANTHER" id="PTHR42736:SF1">
    <property type="entry name" value="PROTEIN-GLUTAMINE GAMMA-GLUTAMYLTRANSFERASE"/>
    <property type="match status" value="1"/>
</dbReference>
<dbReference type="Gene3D" id="3.10.620.30">
    <property type="match status" value="1"/>
</dbReference>
<dbReference type="Proteomes" id="UP000245802">
    <property type="component" value="Chromosome"/>
</dbReference>
<feature type="region of interest" description="Disordered" evidence="1">
    <location>
        <begin position="175"/>
        <end position="197"/>
    </location>
</feature>
<dbReference type="InterPro" id="IPR052901">
    <property type="entry name" value="Bact_TGase-like"/>
</dbReference>
<dbReference type="PANTHER" id="PTHR42736">
    <property type="entry name" value="PROTEIN-GLUTAMINE GAMMA-GLUTAMYLTRANSFERASE"/>
    <property type="match status" value="1"/>
</dbReference>
<reference evidence="4 5" key="1">
    <citation type="submission" date="2018-01" db="EMBL/GenBank/DDBJ databases">
        <title>G. obscuriglobus.</title>
        <authorList>
            <person name="Franke J."/>
            <person name="Blomberg W."/>
            <person name="Selmecki A."/>
        </authorList>
    </citation>
    <scope>NUCLEOTIDE SEQUENCE [LARGE SCALE GENOMIC DNA]</scope>
    <source>
        <strain evidence="4 5">DSM 5831</strain>
    </source>
</reference>
<feature type="transmembrane region" description="Helical" evidence="2">
    <location>
        <begin position="93"/>
        <end position="113"/>
    </location>
</feature>
<protein>
    <submittedName>
        <fullName evidence="4">DUF3488 domain-containing protein</fullName>
    </submittedName>
</protein>
<evidence type="ECO:0000256" key="1">
    <source>
        <dbReference type="SAM" id="MobiDB-lite"/>
    </source>
</evidence>
<dbReference type="SMART" id="SM00460">
    <property type="entry name" value="TGc"/>
    <property type="match status" value="1"/>
</dbReference>
<feature type="transmembrane region" description="Helical" evidence="2">
    <location>
        <begin position="149"/>
        <end position="169"/>
    </location>
</feature>
<sequence length="762" mass="83408">MPTEATFRFSTYLTLALACAAVGYAQAPMLPEAAVFAGLAVGALVALYFVESRYALLSIPAANRLGGIVGAAFLAWVGYRVKREIDTGEFAHLGWPMLFVAMCGPLVLMLLAAKAARGEKHAGDYWTLHGTALAGIGLAAAFADEALCFVLLGLYLVAAVWSLTLFHLARSAGHVRPVPSPDAPAPRTAAASGDPHGSRTGFRSALLSAAVAGAVALPLYLLTPRSTAAKAEFGTASAEIGYSADQMVDLKTTGTLKPSNETAFEVVATYPDGTPKNDIRPDQRWRGRTHHQYSGGAWNRDAAVLPTIAPRAKVPLREAGEWNPPALGQGQYRLEFALPPRPEAHFVADPVLWVPDEPPPLAGYNEDHPQPWTPGYDGTFFWEPIQSLRRRPLRYVQAYAPRSDPDLGPGFQLESHLYNDARDQLRINPLERVKEYTDALIARMVADGTLPAGWRDAQVLLNRRTLLPREEHHERLARALCTHLATSPEFRYTLELKREQPKLDPVEEFLLHSKSGHCQRFATALVLMLRSQGIPAVYVRGFKGCEHLGDGRYAVKQEQAHAWAEALVEVVDGPVRRSHWLSLDPTPDGSAAGSDAGGPWWRATNNHIGAWFRHHVVNYTAEQRRKDLAALAETATRPEFLVALVIIVVLVVGATVAYRRARRPAPLRELDGRVRWFGELVAVLSAHGFVPERGETLLEYATRAAAGVGSRPGCVAVAHIPVTWAESYYQERFGNVPPSDARRTERAADLESLRRALESSRT</sequence>
<organism evidence="4 5">
    <name type="scientific">Gemmata obscuriglobus</name>
    <dbReference type="NCBI Taxonomy" id="114"/>
    <lineage>
        <taxon>Bacteria</taxon>
        <taxon>Pseudomonadati</taxon>
        <taxon>Planctomycetota</taxon>
        <taxon>Planctomycetia</taxon>
        <taxon>Gemmatales</taxon>
        <taxon>Gemmataceae</taxon>
        <taxon>Gemmata</taxon>
    </lineage>
</organism>
<evidence type="ECO:0000313" key="4">
    <source>
        <dbReference type="EMBL" id="AWM38098.1"/>
    </source>
</evidence>
<dbReference type="InterPro" id="IPR021878">
    <property type="entry name" value="TgpA_N"/>
</dbReference>
<feature type="transmembrane region" description="Helical" evidence="2">
    <location>
        <begin position="205"/>
        <end position="223"/>
    </location>
</feature>
<evidence type="ECO:0000259" key="3">
    <source>
        <dbReference type="SMART" id="SM00460"/>
    </source>
</evidence>
<feature type="transmembrane region" description="Helical" evidence="2">
    <location>
        <begin position="62"/>
        <end position="81"/>
    </location>
</feature>
<proteinExistence type="predicted"/>
<feature type="transmembrane region" description="Helical" evidence="2">
    <location>
        <begin position="125"/>
        <end position="143"/>
    </location>
</feature>
<feature type="domain" description="Transglutaminase-like" evidence="3">
    <location>
        <begin position="510"/>
        <end position="587"/>
    </location>
</feature>
<keyword evidence="2" id="KW-1133">Transmembrane helix</keyword>
<keyword evidence="2" id="KW-0812">Transmembrane</keyword>
<dbReference type="RefSeq" id="WP_010033673.1">
    <property type="nucleotide sequence ID" value="NZ_CP025958.1"/>
</dbReference>
<keyword evidence="5" id="KW-1185">Reference proteome</keyword>
<dbReference type="SUPFAM" id="SSF54001">
    <property type="entry name" value="Cysteine proteinases"/>
    <property type="match status" value="1"/>
</dbReference>
<dbReference type="Pfam" id="PF11992">
    <property type="entry name" value="TgpA_N"/>
    <property type="match status" value="1"/>
</dbReference>
<keyword evidence="2" id="KW-0472">Membrane</keyword>
<dbReference type="AlphaFoldDB" id="A0A2Z3GXI7"/>
<dbReference type="InterPro" id="IPR038765">
    <property type="entry name" value="Papain-like_cys_pep_sf"/>
</dbReference>
<dbReference type="Pfam" id="PF01841">
    <property type="entry name" value="Transglut_core"/>
    <property type="match status" value="1"/>
</dbReference>
<feature type="transmembrane region" description="Helical" evidence="2">
    <location>
        <begin position="640"/>
        <end position="658"/>
    </location>
</feature>